<reference evidence="2" key="1">
    <citation type="submission" date="2023-07" db="EMBL/GenBank/DDBJ databases">
        <title>Draft genome sequence of Agarivorans aestuarii strain ZMCS4, a CAZymes producing bacteria isolated from the marine brown algae Clodostephus spongiosus.</title>
        <authorList>
            <person name="Lorente B."/>
            <person name="Cabral C."/>
            <person name="Frias J."/>
            <person name="Faria J."/>
            <person name="Toubarro D."/>
        </authorList>
    </citation>
    <scope>NUCLEOTIDE SEQUENCE [LARGE SCALE GENOMIC DNA]</scope>
    <source>
        <strain evidence="2">ZMCS4</strain>
    </source>
</reference>
<comment type="caution">
    <text evidence="1">The sequence shown here is derived from an EMBL/GenBank/DDBJ whole genome shotgun (WGS) entry which is preliminary data.</text>
</comment>
<dbReference type="EMBL" id="JAYDYW010000005">
    <property type="protein sequence ID" value="MEE1673424.1"/>
    <property type="molecule type" value="Genomic_DNA"/>
</dbReference>
<evidence type="ECO:0000313" key="2">
    <source>
        <dbReference type="Proteomes" id="UP001310248"/>
    </source>
</evidence>
<dbReference type="Proteomes" id="UP001310248">
    <property type="component" value="Unassembled WGS sequence"/>
</dbReference>
<sequence length="155" mass="17728">MLDAILEHYSQYLYLSAEVSKTKGQFVNVSELFSVKFTLLNTAPTIRSTSQPKIVFLNPYLQVVKTEYATPWGPDNEAWDSMGLNFRRDISPGESASLDIEFMATRSLDRRRLIVEESYASVSVKAPLDVNELFFAHQRFEFSHDIRLRSPTDIG</sequence>
<dbReference type="RefSeq" id="WP_329774731.1">
    <property type="nucleotide sequence ID" value="NZ_JAYDYW010000005.1"/>
</dbReference>
<reference evidence="1 2" key="2">
    <citation type="submission" date="2023-12" db="EMBL/GenBank/DDBJ databases">
        <authorList>
            <consortium name="Cladostephus spongiosus"/>
            <person name="Lorente B."/>
            <person name="Cabral C."/>
            <person name="Frias J."/>
            <person name="Faria J."/>
            <person name="Toubarro D."/>
        </authorList>
    </citation>
    <scope>NUCLEOTIDE SEQUENCE [LARGE SCALE GENOMIC DNA]</scope>
    <source>
        <strain evidence="1 2">ZMCS4</strain>
    </source>
</reference>
<organism evidence="1 2">
    <name type="scientific">Agarivorans aestuarii</name>
    <dbReference type="NCBI Taxonomy" id="1563703"/>
    <lineage>
        <taxon>Bacteria</taxon>
        <taxon>Pseudomonadati</taxon>
        <taxon>Pseudomonadota</taxon>
        <taxon>Gammaproteobacteria</taxon>
        <taxon>Alteromonadales</taxon>
        <taxon>Alteromonadaceae</taxon>
        <taxon>Agarivorans</taxon>
    </lineage>
</organism>
<name>A0ABU7G1Z6_9ALTE</name>
<proteinExistence type="predicted"/>
<protein>
    <submittedName>
        <fullName evidence="1">Uncharacterized protein</fullName>
    </submittedName>
</protein>
<keyword evidence="2" id="KW-1185">Reference proteome</keyword>
<accession>A0ABU7G1Z6</accession>
<evidence type="ECO:0000313" key="1">
    <source>
        <dbReference type="EMBL" id="MEE1673424.1"/>
    </source>
</evidence>
<gene>
    <name evidence="1" type="ORF">SNR37_002847</name>
</gene>